<keyword evidence="4" id="KW-0347">Helicase</keyword>
<dbReference type="RefSeq" id="WP_014394924.1">
    <property type="nucleotide sequence ID" value="NC_017030.1"/>
</dbReference>
<dbReference type="EMBL" id="CP003389">
    <property type="protein sequence ID" value="AFE04469.1"/>
    <property type="molecule type" value="Genomic_DNA"/>
</dbReference>
<protein>
    <recommendedName>
        <fullName evidence="7">Helicase ATP-binding domain-containing protein</fullName>
    </recommendedName>
</protein>
<evidence type="ECO:0000259" key="7">
    <source>
        <dbReference type="SMART" id="SM00487"/>
    </source>
</evidence>
<keyword evidence="2" id="KW-0547">Nucleotide-binding</keyword>
<dbReference type="InterPro" id="IPR041677">
    <property type="entry name" value="DNA2/NAM7_AAA_11"/>
</dbReference>
<evidence type="ECO:0000313" key="8">
    <source>
        <dbReference type="EMBL" id="AFE04469.1"/>
    </source>
</evidence>
<dbReference type="eggNOG" id="COG0210">
    <property type="taxonomic scope" value="Bacteria"/>
</dbReference>
<evidence type="ECO:0000256" key="5">
    <source>
        <dbReference type="ARBA" id="ARBA00022840"/>
    </source>
</evidence>
<feature type="region of interest" description="Disordered" evidence="6">
    <location>
        <begin position="1"/>
        <end position="75"/>
    </location>
</feature>
<evidence type="ECO:0000256" key="6">
    <source>
        <dbReference type="SAM" id="MobiDB-lite"/>
    </source>
</evidence>
<dbReference type="Gene3D" id="3.40.50.300">
    <property type="entry name" value="P-loop containing nucleotide triphosphate hydrolases"/>
    <property type="match status" value="4"/>
</dbReference>
<organism evidence="8 9">
    <name type="scientific">Corallococcus coralloides (strain ATCC 25202 / DSM 2259 / NBRC 100086 / M2)</name>
    <name type="common">Myxococcus coralloides</name>
    <dbReference type="NCBI Taxonomy" id="1144275"/>
    <lineage>
        <taxon>Bacteria</taxon>
        <taxon>Pseudomonadati</taxon>
        <taxon>Myxococcota</taxon>
        <taxon>Myxococcia</taxon>
        <taxon>Myxococcales</taxon>
        <taxon>Cystobacterineae</taxon>
        <taxon>Myxococcaceae</taxon>
        <taxon>Corallococcus</taxon>
    </lineage>
</organism>
<gene>
    <name evidence="8" type="ordered locus">COCOR_02091</name>
</gene>
<dbReference type="STRING" id="1144275.COCOR_02091"/>
<dbReference type="InterPro" id="IPR041679">
    <property type="entry name" value="DNA2/NAM7-like_C"/>
</dbReference>
<proteinExistence type="inferred from homology"/>
<dbReference type="HOGENOM" id="CLU_275437_0_0_7"/>
<feature type="region of interest" description="Disordered" evidence="6">
    <location>
        <begin position="108"/>
        <end position="144"/>
    </location>
</feature>
<name>H8MIZ1_CORCM</name>
<dbReference type="Pfam" id="PF13087">
    <property type="entry name" value="AAA_12"/>
    <property type="match status" value="1"/>
</dbReference>
<evidence type="ECO:0000256" key="3">
    <source>
        <dbReference type="ARBA" id="ARBA00022801"/>
    </source>
</evidence>
<dbReference type="PANTHER" id="PTHR43788:SF8">
    <property type="entry name" value="DNA-BINDING PROTEIN SMUBP-2"/>
    <property type="match status" value="1"/>
</dbReference>
<keyword evidence="9" id="KW-1185">Reference proteome</keyword>
<dbReference type="InterPro" id="IPR050534">
    <property type="entry name" value="Coronavir_polyprotein_1ab"/>
</dbReference>
<dbReference type="GO" id="GO:0005524">
    <property type="term" value="F:ATP binding"/>
    <property type="evidence" value="ECO:0007669"/>
    <property type="project" value="UniProtKB-KW"/>
</dbReference>
<dbReference type="Proteomes" id="UP000007587">
    <property type="component" value="Chromosome"/>
</dbReference>
<reference evidence="8 9" key="1">
    <citation type="journal article" date="2012" name="J. Bacteriol.">
        <title>Complete Genome Sequence of the Fruiting Myxobacterium Corallococcus coralloides DSM 2259.</title>
        <authorList>
            <person name="Huntley S."/>
            <person name="Zhang Y."/>
            <person name="Treuner-Lange A."/>
            <person name="Kneip S."/>
            <person name="Sensen C.W."/>
            <person name="Sogaard-Andersen L."/>
        </authorList>
    </citation>
    <scope>NUCLEOTIDE SEQUENCE [LARGE SCALE GENOMIC DNA]</scope>
    <source>
        <strain evidence="9">ATCC 25202 / DSM 2259 / NBRC 100086 / M2</strain>
    </source>
</reference>
<feature type="domain" description="Helicase ATP-binding" evidence="7">
    <location>
        <begin position="930"/>
        <end position="1132"/>
    </location>
</feature>
<dbReference type="SMART" id="SM00487">
    <property type="entry name" value="DEXDc"/>
    <property type="match status" value="2"/>
</dbReference>
<evidence type="ECO:0000256" key="1">
    <source>
        <dbReference type="ARBA" id="ARBA00007913"/>
    </source>
</evidence>
<dbReference type="KEGG" id="ccx:COCOR_02091"/>
<dbReference type="InParanoid" id="H8MIZ1"/>
<dbReference type="CDD" id="cd18808">
    <property type="entry name" value="SF1_C_Upf1"/>
    <property type="match status" value="1"/>
</dbReference>
<dbReference type="GO" id="GO:0016787">
    <property type="term" value="F:hydrolase activity"/>
    <property type="evidence" value="ECO:0007669"/>
    <property type="project" value="UniProtKB-KW"/>
</dbReference>
<dbReference type="GO" id="GO:0043139">
    <property type="term" value="F:5'-3' DNA helicase activity"/>
    <property type="evidence" value="ECO:0007669"/>
    <property type="project" value="TreeGrafter"/>
</dbReference>
<keyword evidence="5" id="KW-0067">ATP-binding</keyword>
<evidence type="ECO:0000256" key="4">
    <source>
        <dbReference type="ARBA" id="ARBA00022806"/>
    </source>
</evidence>
<dbReference type="SUPFAM" id="SSF52540">
    <property type="entry name" value="P-loop containing nucleoside triphosphate hydrolases"/>
    <property type="match status" value="2"/>
</dbReference>
<sequence>MMRRTDEESGQGEAPRDERAPDDLMPVLRVEYDTDVQEGHTAPVLRVRSSWPPQEAEEPAPAPRVTEVKGRASAKARTLTFRELDSAALASMPASHRVNRAVPARPAVQGAAGVADDSAPSREPSRAAGADAAEADAPRPAGADTSEAIAVATGALRETLIGEDAPAGVGTAEANAVATGAMRGTLIGEDAPLPVDAGTVTAKSAAARAPNNEALVTPGVRPFASDAASGGSNGRAPKPPAPNLVRVDDVADARPPEEAPARDVSASGDVTPAEREAMQAAVSSGRRREQWVAPTYLPEDLRDALVAERSQYRAQRIQEAREVGLAGPGVLGLVPVPAADPDWSGGSLLGFLGEELVFAGNIVHLDFESGRVFASSDSGEDLDRRVLSCERWCYRPYDFAEALCAAAAAYEDRVSDLTNALARAKGELLPSTPSPRDAELIPVDRLWRQPWGSIWGPPGTGKTTAVADLIARALRAYPHERILAVAPTNRAADELVMRVSALLERDPIPLRPLARSIFRGGTGASESLHKLPTVALEENKTSKLLNTIQQRERELTLERSRGGPAPELARMQAELRSLRGRVKDPTLKEAEKGESPLMVLTVHRALRLVSELEGEETFQRLVVDEAGMVTRAATALLAPLARQVTLAGDPKQIGPVSRAAEGAGKGTQTWLRASALSHLEDAVKDAERPDVLLLRTQHRMHPDIAKVVSHFCYGGALEDGDLVKDRAQKPAPVPAFPSRAMWLVLDGLSRDTRRLTHGRGETGSGYQRELSAELAVTLARQAVRLGLTVLCVTPYRAQAALLRKLGNAAGLRHDMFSASTIHRQQGTQYDVVMVDTVAGGRPFPPHTLVPILNVAASRAKEYLLVLASRAEARASPVPARFLSLLPRVRVHAGTPPKLELLATQPRPPPPPPPPLVPVGLGGEIEGGKDTGPLFTQEQVSLFERRFDDGHHLVRGVAGSGKTYVLAHWAARYLLENPRARVLVSFYNRSLAPLVDKLLMEALTVRAGPDQVRPLRAQVTVKHVGALRRLEPHAFDAVFVDEAQDMDAKGLAALHALVRPIVGEDGRESRCFQLFMDDSQNVYGQVPIDSLKEQLPEGLSFRGRTRVLKETFRATRDILDVAFNVVLDPLRQHRVTDPGMREYMKAGELARERLLWLPEETLEGLYRVQSTERGGVLPQVKDFASSTSEARWVAKEIARLVREEGVHPGDILVVAPVMPASFTDALRKAGVPAEAYGGKGGRDVTDFRVSGVDHVRATTVFSCKGHECPVVFFAGLEALDSIEAWMAGARQRNERENERIRRAMFYVGATRAMKRQYLTGVRGGRFLRVAASYVETLSGHRPAP</sequence>
<dbReference type="PANTHER" id="PTHR43788">
    <property type="entry name" value="DNA2/NAM7 HELICASE FAMILY MEMBER"/>
    <property type="match status" value="1"/>
</dbReference>
<dbReference type="InterPro" id="IPR027417">
    <property type="entry name" value="P-loop_NTPase"/>
</dbReference>
<comment type="similarity">
    <text evidence="1">Belongs to the DNA2/NAM7 helicase family.</text>
</comment>
<dbReference type="InterPro" id="IPR047187">
    <property type="entry name" value="SF1_C_Upf1"/>
</dbReference>
<feature type="region of interest" description="Disordered" evidence="6">
    <location>
        <begin position="212"/>
        <end position="275"/>
    </location>
</feature>
<feature type="domain" description="Helicase ATP-binding" evidence="7">
    <location>
        <begin position="431"/>
        <end position="698"/>
    </location>
</feature>
<reference evidence="9" key="2">
    <citation type="submission" date="2012-03" db="EMBL/GenBank/DDBJ databases">
        <title>Genome sequence of the fruiting myxobacterium Corallococcus coralloides DSM 2259.</title>
        <authorList>
            <person name="Huntley S."/>
            <person name="Zhang Y."/>
            <person name="Treuner-Lange A."/>
            <person name="Sensen C.W."/>
            <person name="Sogaard-Andersen L."/>
        </authorList>
    </citation>
    <scope>NUCLEOTIDE SEQUENCE [LARGE SCALE GENOMIC DNA]</scope>
    <source>
        <strain evidence="9">ATCC 25202 / DSM 2259 / NBRC 100086 / M2</strain>
    </source>
</reference>
<dbReference type="eggNOG" id="COG1112">
    <property type="taxonomic scope" value="Bacteria"/>
</dbReference>
<feature type="compositionally biased region" description="Basic and acidic residues" evidence="6">
    <location>
        <begin position="246"/>
        <end position="261"/>
    </location>
</feature>
<dbReference type="Pfam" id="PF13086">
    <property type="entry name" value="AAA_11"/>
    <property type="match status" value="1"/>
</dbReference>
<keyword evidence="3" id="KW-0378">Hydrolase</keyword>
<evidence type="ECO:0000256" key="2">
    <source>
        <dbReference type="ARBA" id="ARBA00022741"/>
    </source>
</evidence>
<accession>H8MIZ1</accession>
<evidence type="ECO:0000313" key="9">
    <source>
        <dbReference type="Proteomes" id="UP000007587"/>
    </source>
</evidence>
<dbReference type="InterPro" id="IPR014001">
    <property type="entry name" value="Helicase_ATP-bd"/>
</dbReference>